<sequence length="290" mass="31930">MAMTSGIFATAPTKHGLEVVATRDTFVEMCDVKRQGSRSLSRSSELCSESSSSHSAFFDADHVSTAWVSTRMGEAWVSNSQEETTSYSLDKWRLSAAAEAMDDIPEQLGRVVRNKAKSLAESVKTELALVQKAIRSRGGGEDGVDAAVSHLGKIPEVIRRSFDSKVMGTSGAMRLAMRLKRSAIVQMFKSMTPDGHELVRRLWTIPEKLEQIIGQAVGQAVEESRMEATRHCERVLMSLPPDAGVCRHALIDAELHIAEALTEMYSETMQALRRTAKANVRLAVTYMQDP</sequence>
<dbReference type="Proteomes" id="UP001189429">
    <property type="component" value="Unassembled WGS sequence"/>
</dbReference>
<organism evidence="1 2">
    <name type="scientific">Prorocentrum cordatum</name>
    <dbReference type="NCBI Taxonomy" id="2364126"/>
    <lineage>
        <taxon>Eukaryota</taxon>
        <taxon>Sar</taxon>
        <taxon>Alveolata</taxon>
        <taxon>Dinophyceae</taxon>
        <taxon>Prorocentrales</taxon>
        <taxon>Prorocentraceae</taxon>
        <taxon>Prorocentrum</taxon>
    </lineage>
</organism>
<evidence type="ECO:0000313" key="2">
    <source>
        <dbReference type="Proteomes" id="UP001189429"/>
    </source>
</evidence>
<keyword evidence="2" id="KW-1185">Reference proteome</keyword>
<protein>
    <submittedName>
        <fullName evidence="1">Uncharacterized protein</fullName>
    </submittedName>
</protein>
<comment type="caution">
    <text evidence="1">The sequence shown here is derived from an EMBL/GenBank/DDBJ whole genome shotgun (WGS) entry which is preliminary data.</text>
</comment>
<name>A0ABN9W169_9DINO</name>
<proteinExistence type="predicted"/>
<reference evidence="1" key="1">
    <citation type="submission" date="2023-10" db="EMBL/GenBank/DDBJ databases">
        <authorList>
            <person name="Chen Y."/>
            <person name="Shah S."/>
            <person name="Dougan E. K."/>
            <person name="Thang M."/>
            <person name="Chan C."/>
        </authorList>
    </citation>
    <scope>NUCLEOTIDE SEQUENCE [LARGE SCALE GENOMIC DNA]</scope>
</reference>
<dbReference type="EMBL" id="CAUYUJ010017994">
    <property type="protein sequence ID" value="CAK0879745.1"/>
    <property type="molecule type" value="Genomic_DNA"/>
</dbReference>
<accession>A0ABN9W169</accession>
<gene>
    <name evidence="1" type="ORF">PCOR1329_LOCUS63078</name>
</gene>
<evidence type="ECO:0000313" key="1">
    <source>
        <dbReference type="EMBL" id="CAK0879745.1"/>
    </source>
</evidence>